<evidence type="ECO:0000313" key="6">
    <source>
        <dbReference type="Proteomes" id="UP000076512"/>
    </source>
</evidence>
<sequence>MSDSQAVDDFAAVDAAVATLRSVRHFLPNPVPRVIIEQAVDVARWTGSARNRQPWRFVAVTDPRLRAGLSRLGDYAQLLGRAPLVLVLLSQDNGYTDTEFDLGRIAQSICLVVHDRGLGTCLTTLHPDENVREAAELLGVPDGWLPRHAIALGYTDADNHRSPTAVPRGRLPVSELLTWVP</sequence>
<feature type="domain" description="Nitroreductase" evidence="3">
    <location>
        <begin position="21"/>
        <end position="69"/>
    </location>
</feature>
<accession>A0A164LGX5</accession>
<dbReference type="PANTHER" id="PTHR43673">
    <property type="entry name" value="NAD(P)H NITROREDUCTASE YDGI-RELATED"/>
    <property type="match status" value="1"/>
</dbReference>
<evidence type="ECO:0000313" key="4">
    <source>
        <dbReference type="EMBL" id="ATL68487.1"/>
    </source>
</evidence>
<dbReference type="GO" id="GO:0016491">
    <property type="term" value="F:oxidoreductase activity"/>
    <property type="evidence" value="ECO:0007669"/>
    <property type="project" value="UniProtKB-KW"/>
</dbReference>
<dbReference type="InterPro" id="IPR029479">
    <property type="entry name" value="Nitroreductase"/>
</dbReference>
<dbReference type="EMBL" id="LWGR01000007">
    <property type="protein sequence ID" value="KZM72400.1"/>
    <property type="molecule type" value="Genomic_DNA"/>
</dbReference>
<comment type="similarity">
    <text evidence="1">Belongs to the nitroreductase family.</text>
</comment>
<dbReference type="OrthoDB" id="9798230at2"/>
<dbReference type="Proteomes" id="UP000076512">
    <property type="component" value="Unassembled WGS sequence"/>
</dbReference>
<organism evidence="5 6">
    <name type="scientific">Nocardia terpenica</name>
    <dbReference type="NCBI Taxonomy" id="455432"/>
    <lineage>
        <taxon>Bacteria</taxon>
        <taxon>Bacillati</taxon>
        <taxon>Actinomycetota</taxon>
        <taxon>Actinomycetes</taxon>
        <taxon>Mycobacteriales</taxon>
        <taxon>Nocardiaceae</taxon>
        <taxon>Nocardia</taxon>
    </lineage>
</organism>
<dbReference type="SUPFAM" id="SSF55469">
    <property type="entry name" value="FMN-dependent nitroreductase-like"/>
    <property type="match status" value="1"/>
</dbReference>
<evidence type="ECO:0000259" key="3">
    <source>
        <dbReference type="Pfam" id="PF00881"/>
    </source>
</evidence>
<dbReference type="PANTHER" id="PTHR43673:SF10">
    <property type="entry name" value="NADH DEHYDROGENASE_NAD(P)H NITROREDUCTASE XCC3605-RELATED"/>
    <property type="match status" value="1"/>
</dbReference>
<dbReference type="STRING" id="455432.AWN90_26640"/>
<dbReference type="CDD" id="cd02062">
    <property type="entry name" value="Nitro_FMN_reductase"/>
    <property type="match status" value="1"/>
</dbReference>
<keyword evidence="2" id="KW-0560">Oxidoreductase</keyword>
<dbReference type="RefSeq" id="WP_067588286.1">
    <property type="nucleotide sequence ID" value="NZ_CP023778.1"/>
</dbReference>
<keyword evidence="6" id="KW-1185">Reference proteome</keyword>
<dbReference type="Pfam" id="PF00881">
    <property type="entry name" value="Nitroreductase"/>
    <property type="match status" value="2"/>
</dbReference>
<evidence type="ECO:0000313" key="7">
    <source>
        <dbReference type="Proteomes" id="UP000221961"/>
    </source>
</evidence>
<dbReference type="AlphaFoldDB" id="A0A164LGX5"/>
<dbReference type="EMBL" id="CP023778">
    <property type="protein sequence ID" value="ATL68487.1"/>
    <property type="molecule type" value="Genomic_DNA"/>
</dbReference>
<reference evidence="5 6" key="1">
    <citation type="submission" date="2016-04" db="EMBL/GenBank/DDBJ databases">
        <authorList>
            <person name="Evans L.H."/>
            <person name="Alamgir A."/>
            <person name="Owens N."/>
            <person name="Weber N.D."/>
            <person name="Virtaneva K."/>
            <person name="Barbian K."/>
            <person name="Babar A."/>
            <person name="Rosenke K."/>
        </authorList>
    </citation>
    <scope>NUCLEOTIDE SEQUENCE [LARGE SCALE GENOMIC DNA]</scope>
    <source>
        <strain evidence="5 6">IFM 0406</strain>
    </source>
</reference>
<proteinExistence type="inferred from homology"/>
<evidence type="ECO:0000256" key="2">
    <source>
        <dbReference type="ARBA" id="ARBA00023002"/>
    </source>
</evidence>
<protein>
    <recommendedName>
        <fullName evidence="3">Nitroreductase domain-containing protein</fullName>
    </recommendedName>
</protein>
<dbReference type="Proteomes" id="UP000221961">
    <property type="component" value="Chromosome"/>
</dbReference>
<reference evidence="4 7" key="2">
    <citation type="submission" date="2017-10" db="EMBL/GenBank/DDBJ databases">
        <title>Comparative genomics between pathogenic Norcardia.</title>
        <authorList>
            <person name="Zeng L."/>
        </authorList>
    </citation>
    <scope>NUCLEOTIDE SEQUENCE [LARGE SCALE GENOMIC DNA]</scope>
    <source>
        <strain evidence="4 7">NC_YFY_NT001</strain>
    </source>
</reference>
<dbReference type="GeneID" id="88360058"/>
<dbReference type="Gene3D" id="3.40.109.10">
    <property type="entry name" value="NADH Oxidase"/>
    <property type="match status" value="2"/>
</dbReference>
<evidence type="ECO:0000313" key="5">
    <source>
        <dbReference type="EMBL" id="KZM72400.1"/>
    </source>
</evidence>
<feature type="domain" description="Nitroreductase" evidence="3">
    <location>
        <begin position="76"/>
        <end position="154"/>
    </location>
</feature>
<evidence type="ECO:0000256" key="1">
    <source>
        <dbReference type="ARBA" id="ARBA00007118"/>
    </source>
</evidence>
<name>A0A164LGX5_9NOCA</name>
<dbReference type="InterPro" id="IPR000415">
    <property type="entry name" value="Nitroreductase-like"/>
</dbReference>
<dbReference type="KEGG" id="ntp:CRH09_22155"/>
<gene>
    <name evidence="5" type="ORF">AWN90_26640</name>
    <name evidence="4" type="ORF">CRH09_22155</name>
</gene>